<reference evidence="6" key="1">
    <citation type="submission" date="2022-01" db="EMBL/GenBank/DDBJ databases">
        <title>Genome sequnece data of strain Bradyrhizobium sp. nov.</title>
        <authorList>
            <person name="Zhang J."/>
        </authorList>
    </citation>
    <scope>NUCLEOTIDE SEQUENCE</scope>
    <source>
        <strain evidence="6">WYCCWR 13023</strain>
    </source>
</reference>
<evidence type="ECO:0000256" key="2">
    <source>
        <dbReference type="ARBA" id="ARBA00023125"/>
    </source>
</evidence>
<dbReference type="InterPro" id="IPR011075">
    <property type="entry name" value="TetR_C"/>
</dbReference>
<dbReference type="AlphaFoldDB" id="A0A9X1REN7"/>
<evidence type="ECO:0000259" key="5">
    <source>
        <dbReference type="PROSITE" id="PS50977"/>
    </source>
</evidence>
<keyword evidence="1" id="KW-0805">Transcription regulation</keyword>
<evidence type="ECO:0000313" key="6">
    <source>
        <dbReference type="EMBL" id="MCG2631161.1"/>
    </source>
</evidence>
<feature type="domain" description="HTH tetR-type" evidence="5">
    <location>
        <begin position="10"/>
        <end position="70"/>
    </location>
</feature>
<keyword evidence="3" id="KW-0804">Transcription</keyword>
<evidence type="ECO:0000256" key="4">
    <source>
        <dbReference type="PROSITE-ProRule" id="PRU00335"/>
    </source>
</evidence>
<dbReference type="PANTHER" id="PTHR47506">
    <property type="entry name" value="TRANSCRIPTIONAL REGULATORY PROTEIN"/>
    <property type="match status" value="1"/>
</dbReference>
<dbReference type="PROSITE" id="PS50977">
    <property type="entry name" value="HTH_TETR_2"/>
    <property type="match status" value="1"/>
</dbReference>
<evidence type="ECO:0000313" key="7">
    <source>
        <dbReference type="Proteomes" id="UP001139054"/>
    </source>
</evidence>
<evidence type="ECO:0000256" key="3">
    <source>
        <dbReference type="ARBA" id="ARBA00023163"/>
    </source>
</evidence>
<accession>A0A9X1REN7</accession>
<dbReference type="InterPro" id="IPR036271">
    <property type="entry name" value="Tet_transcr_reg_TetR-rel_C_sf"/>
</dbReference>
<evidence type="ECO:0000256" key="1">
    <source>
        <dbReference type="ARBA" id="ARBA00023015"/>
    </source>
</evidence>
<dbReference type="GO" id="GO:0003677">
    <property type="term" value="F:DNA binding"/>
    <property type="evidence" value="ECO:0007669"/>
    <property type="project" value="UniProtKB-UniRule"/>
</dbReference>
<feature type="DNA-binding region" description="H-T-H motif" evidence="4">
    <location>
        <begin position="33"/>
        <end position="52"/>
    </location>
</feature>
<dbReference type="RefSeq" id="WP_237860686.1">
    <property type="nucleotide sequence ID" value="NZ_JAKLTY010000026.1"/>
</dbReference>
<sequence length="199" mass="21567">MTTTAPKPRSETAEQILDLAETLIQTRGYSAFSYQDIADGLGIRKASIHYHFPSKTDLGVAVIDRYVARFGDALAAIGADQAQSSLAMLEFYLEPYIGFAKTPDRICLCGALAGEILALPPQLRSRVDGFFQTHQDWLTDILKRGTRGGEFALAASPAKLARFIFSALQGALLVKRATGDATQLRDVITVMKLQLTAGS</sequence>
<dbReference type="Pfam" id="PF16925">
    <property type="entry name" value="TetR_C_13"/>
    <property type="match status" value="1"/>
</dbReference>
<dbReference type="InterPro" id="IPR009057">
    <property type="entry name" value="Homeodomain-like_sf"/>
</dbReference>
<dbReference type="Pfam" id="PF00440">
    <property type="entry name" value="TetR_N"/>
    <property type="match status" value="1"/>
</dbReference>
<dbReference type="Gene3D" id="1.10.357.10">
    <property type="entry name" value="Tetracycline Repressor, domain 2"/>
    <property type="match status" value="1"/>
</dbReference>
<proteinExistence type="predicted"/>
<name>A0A9X1REN7_9BRAD</name>
<dbReference type="EMBL" id="JAKLTY010000026">
    <property type="protein sequence ID" value="MCG2631161.1"/>
    <property type="molecule type" value="Genomic_DNA"/>
</dbReference>
<dbReference type="PANTHER" id="PTHR47506:SF6">
    <property type="entry name" value="HTH-TYPE TRANSCRIPTIONAL REPRESSOR NEMR"/>
    <property type="match status" value="1"/>
</dbReference>
<keyword evidence="2 4" id="KW-0238">DNA-binding</keyword>
<comment type="caution">
    <text evidence="6">The sequence shown here is derived from an EMBL/GenBank/DDBJ whole genome shotgun (WGS) entry which is preliminary data.</text>
</comment>
<dbReference type="SUPFAM" id="SSF48498">
    <property type="entry name" value="Tetracyclin repressor-like, C-terminal domain"/>
    <property type="match status" value="1"/>
</dbReference>
<dbReference type="PRINTS" id="PR00455">
    <property type="entry name" value="HTHTETR"/>
</dbReference>
<protein>
    <submittedName>
        <fullName evidence="6">TetR/AcrR family transcriptional regulator</fullName>
    </submittedName>
</protein>
<dbReference type="InterPro" id="IPR001647">
    <property type="entry name" value="HTH_TetR"/>
</dbReference>
<organism evidence="6 7">
    <name type="scientific">Bradyrhizobium zhengyangense</name>
    <dbReference type="NCBI Taxonomy" id="2911009"/>
    <lineage>
        <taxon>Bacteria</taxon>
        <taxon>Pseudomonadati</taxon>
        <taxon>Pseudomonadota</taxon>
        <taxon>Alphaproteobacteria</taxon>
        <taxon>Hyphomicrobiales</taxon>
        <taxon>Nitrobacteraceae</taxon>
        <taxon>Bradyrhizobium</taxon>
    </lineage>
</organism>
<dbReference type="Proteomes" id="UP001139054">
    <property type="component" value="Unassembled WGS sequence"/>
</dbReference>
<gene>
    <name evidence="6" type="ORF">L6654_31490</name>
</gene>
<dbReference type="SUPFAM" id="SSF46689">
    <property type="entry name" value="Homeodomain-like"/>
    <property type="match status" value="1"/>
</dbReference>